<sequence>MLAVGVGLAVNFEHAVSPFVFSVSSCALVGFVRQWVSPKIAIAARQPSLIVPAAISRSSCATVIPRALASFSSAFFSAGEA</sequence>
<accession>A0A6J5NBP6</accession>
<protein>
    <submittedName>
        <fullName evidence="1">Uncharacterized protein</fullName>
    </submittedName>
</protein>
<name>A0A6J5NBP6_9CAUD</name>
<dbReference type="EMBL" id="LR796636">
    <property type="protein sequence ID" value="CAB4156052.1"/>
    <property type="molecule type" value="Genomic_DNA"/>
</dbReference>
<organism evidence="1">
    <name type="scientific">uncultured Caudovirales phage</name>
    <dbReference type="NCBI Taxonomy" id="2100421"/>
    <lineage>
        <taxon>Viruses</taxon>
        <taxon>Duplodnaviria</taxon>
        <taxon>Heunggongvirae</taxon>
        <taxon>Uroviricota</taxon>
        <taxon>Caudoviricetes</taxon>
        <taxon>Peduoviridae</taxon>
        <taxon>Maltschvirus</taxon>
        <taxon>Maltschvirus maltsch</taxon>
    </lineage>
</organism>
<proteinExistence type="predicted"/>
<gene>
    <name evidence="1" type="ORF">UFOVP672_44</name>
</gene>
<evidence type="ECO:0000313" key="1">
    <source>
        <dbReference type="EMBL" id="CAB4156052.1"/>
    </source>
</evidence>
<reference evidence="1" key="1">
    <citation type="submission" date="2020-04" db="EMBL/GenBank/DDBJ databases">
        <authorList>
            <person name="Chiriac C."/>
            <person name="Salcher M."/>
            <person name="Ghai R."/>
            <person name="Kavagutti S V."/>
        </authorList>
    </citation>
    <scope>NUCLEOTIDE SEQUENCE</scope>
</reference>